<proteinExistence type="predicted"/>
<evidence type="ECO:0000313" key="1">
    <source>
        <dbReference type="EMBL" id="DAD68347.1"/>
    </source>
</evidence>
<sequence>MRLLSKKNKLKILTQKSKGIMIKKLALLMILMVGKQTLSSQTQGSYPSGSIILDRNKKIEIAKIITNERLLRGEVKLLKSKITELEDVVKGKNKVITTLEDKASTLEKMNKDHEVLESILKDKVKSTEDNVKASQKASSNGLYLWSTLGSSIITDTDGRKTGGIGLGIVKYNALLGVGVNPLNPKLEIVVTLGVKLFKL</sequence>
<name>A0A8S5LES7_9CAUD</name>
<accession>A0A8S5LES7</accession>
<protein>
    <submittedName>
        <fullName evidence="1">Uncharacterized protein</fullName>
    </submittedName>
</protein>
<reference evidence="1" key="1">
    <citation type="journal article" date="2021" name="Proc. Natl. Acad. Sci. U.S.A.">
        <title>A Catalog of Tens of Thousands of Viruses from Human Metagenomes Reveals Hidden Associations with Chronic Diseases.</title>
        <authorList>
            <person name="Tisza M.J."/>
            <person name="Buck C.B."/>
        </authorList>
    </citation>
    <scope>NUCLEOTIDE SEQUENCE</scope>
    <source>
        <strain evidence="1">CtBDS4</strain>
    </source>
</reference>
<organism evidence="1">
    <name type="scientific">Myoviridae sp. ctBDS4</name>
    <dbReference type="NCBI Taxonomy" id="2823537"/>
    <lineage>
        <taxon>Viruses</taxon>
        <taxon>Duplodnaviria</taxon>
        <taxon>Heunggongvirae</taxon>
        <taxon>Uroviricota</taxon>
        <taxon>Caudoviricetes</taxon>
    </lineage>
</organism>
<dbReference type="EMBL" id="BK014700">
    <property type="protein sequence ID" value="DAD68347.1"/>
    <property type="molecule type" value="Genomic_DNA"/>
</dbReference>